<organism evidence="1 3">
    <name type="scientific">Thermoproteota archaeon</name>
    <dbReference type="NCBI Taxonomy" id="2056631"/>
    <lineage>
        <taxon>Archaea</taxon>
        <taxon>Thermoproteota</taxon>
    </lineage>
</organism>
<sequence>MEVSKNIEVEDIKDLARLVAFTMSMGQPIYLLHFIHNNRHYYGVLGVYNNYYDKYGLPIFYYYSSERSINGKYVLVKMDEKEEVIFSDGTKPGWVAVPIINLKEKPEFLEI</sequence>
<proteinExistence type="predicted"/>
<name>A0A520KGV3_9CREN</name>
<dbReference type="Proteomes" id="UP000317265">
    <property type="component" value="Unassembled WGS sequence"/>
</dbReference>
<dbReference type="EMBL" id="RXIH01000003">
    <property type="protein sequence ID" value="RZN57669.1"/>
    <property type="molecule type" value="Genomic_DNA"/>
</dbReference>
<comment type="caution">
    <text evidence="1">The sequence shown here is derived from an EMBL/GenBank/DDBJ whole genome shotgun (WGS) entry which is preliminary data.</text>
</comment>
<dbReference type="Proteomes" id="UP000316080">
    <property type="component" value="Unassembled WGS sequence"/>
</dbReference>
<protein>
    <submittedName>
        <fullName evidence="1">Cren protein</fullName>
    </submittedName>
</protein>
<evidence type="ECO:0000313" key="1">
    <source>
        <dbReference type="EMBL" id="RZN57669.1"/>
    </source>
</evidence>
<evidence type="ECO:0000313" key="2">
    <source>
        <dbReference type="EMBL" id="TDA40345.1"/>
    </source>
</evidence>
<accession>A0A520KGV3</accession>
<reference evidence="2 4" key="1">
    <citation type="journal article" date="2019" name="Nat. Microbiol.">
        <title>Expanding anaerobic alkane metabolism in the domain of Archaea.</title>
        <authorList>
            <person name="Wang Y."/>
            <person name="Wegener G."/>
            <person name="Hou J."/>
            <person name="Wang F."/>
            <person name="Xiao X."/>
        </authorList>
    </citation>
    <scope>NUCLEOTIDE SEQUENCE [LARGE SCALE GENOMIC DNA]</scope>
    <source>
        <strain evidence="2">WYZ-LMO11</strain>
    </source>
</reference>
<gene>
    <name evidence="2" type="ORF">DSO09_00775</name>
    <name evidence="1" type="ORF">EF809_00595</name>
</gene>
<dbReference type="EMBL" id="QNVI01000009">
    <property type="protein sequence ID" value="TDA40345.1"/>
    <property type="molecule type" value="Genomic_DNA"/>
</dbReference>
<dbReference type="AlphaFoldDB" id="A0A520KGV3"/>
<evidence type="ECO:0000313" key="3">
    <source>
        <dbReference type="Proteomes" id="UP000316080"/>
    </source>
</evidence>
<evidence type="ECO:0000313" key="4">
    <source>
        <dbReference type="Proteomes" id="UP000317265"/>
    </source>
</evidence>
<reference evidence="1 3" key="2">
    <citation type="journal article" date="2019" name="Nat. Microbiol.">
        <title>Wide diversity of methane and short-chain alkane metabolisms in uncultured archaea.</title>
        <authorList>
            <person name="Borrel G."/>
            <person name="Adam P.S."/>
            <person name="McKay L.J."/>
            <person name="Chen L.X."/>
            <person name="Sierra-Garcia I.N."/>
            <person name="Sieber C.M."/>
            <person name="Letourneur Q."/>
            <person name="Ghozlane A."/>
            <person name="Andersen G.L."/>
            <person name="Li W.J."/>
            <person name="Hallam S.J."/>
            <person name="Muyzer G."/>
            <person name="de Oliveira V.M."/>
            <person name="Inskeep W.P."/>
            <person name="Banfield J.F."/>
            <person name="Gribaldo S."/>
        </authorList>
    </citation>
    <scope>NUCLEOTIDE SEQUENCE [LARGE SCALE GENOMIC DNA]</scope>
    <source>
        <strain evidence="1">Verst-YHS</strain>
    </source>
</reference>